<evidence type="ECO:0000256" key="3">
    <source>
        <dbReference type="PROSITE-ProRule" id="PRU00284"/>
    </source>
</evidence>
<gene>
    <name evidence="7" type="primary">mcp1_3</name>
    <name evidence="7" type="ORF">MBLL_03559</name>
</gene>
<dbReference type="PANTHER" id="PTHR32089">
    <property type="entry name" value="METHYL-ACCEPTING CHEMOTAXIS PROTEIN MCPB"/>
    <property type="match status" value="1"/>
</dbReference>
<dbReference type="Gene3D" id="1.10.287.950">
    <property type="entry name" value="Methyl-accepting chemotaxis protein"/>
    <property type="match status" value="1"/>
</dbReference>
<feature type="transmembrane region" description="Helical" evidence="4">
    <location>
        <begin position="190"/>
        <end position="211"/>
    </location>
</feature>
<dbReference type="PROSITE" id="PS50111">
    <property type="entry name" value="CHEMOTAXIS_TRANSDUC_2"/>
    <property type="match status" value="1"/>
</dbReference>
<protein>
    <submittedName>
        <fullName evidence="7">Methyl-accepting chemotaxis protein 1</fullName>
    </submittedName>
</protein>
<keyword evidence="4" id="KW-0472">Membrane</keyword>
<dbReference type="Pfam" id="PF00015">
    <property type="entry name" value="MCPsignal"/>
    <property type="match status" value="1"/>
</dbReference>
<dbReference type="SUPFAM" id="SSF58104">
    <property type="entry name" value="Methyl-accepting chemotaxis protein (MCP) signaling domain"/>
    <property type="match status" value="1"/>
</dbReference>
<organism evidence="7">
    <name type="scientific">Methylobacterium bullatum</name>
    <dbReference type="NCBI Taxonomy" id="570505"/>
    <lineage>
        <taxon>Bacteria</taxon>
        <taxon>Pseudomonadati</taxon>
        <taxon>Pseudomonadota</taxon>
        <taxon>Alphaproteobacteria</taxon>
        <taxon>Hyphomicrobiales</taxon>
        <taxon>Methylobacteriaceae</taxon>
        <taxon>Methylobacterium</taxon>
    </lineage>
</organism>
<dbReference type="InterPro" id="IPR003660">
    <property type="entry name" value="HAMP_dom"/>
</dbReference>
<accession>A0A679KH86</accession>
<dbReference type="InterPro" id="IPR004089">
    <property type="entry name" value="MCPsignal_dom"/>
</dbReference>
<evidence type="ECO:0000313" key="7">
    <source>
        <dbReference type="EMBL" id="CAA2144435.1"/>
    </source>
</evidence>
<dbReference type="RefSeq" id="WP_056149731.1">
    <property type="nucleotide sequence ID" value="NZ_LR743511.1"/>
</dbReference>
<evidence type="ECO:0000256" key="2">
    <source>
        <dbReference type="ARBA" id="ARBA00029447"/>
    </source>
</evidence>
<dbReference type="InterPro" id="IPR004090">
    <property type="entry name" value="Chemotax_Me-accpt_rcpt"/>
</dbReference>
<evidence type="ECO:0000259" key="6">
    <source>
        <dbReference type="PROSITE" id="PS50885"/>
    </source>
</evidence>
<keyword evidence="4" id="KW-1133">Transmembrane helix</keyword>
<evidence type="ECO:0000256" key="4">
    <source>
        <dbReference type="SAM" id="Phobius"/>
    </source>
</evidence>
<name>A0A679KH86_9HYPH</name>
<dbReference type="CDD" id="cd06225">
    <property type="entry name" value="HAMP"/>
    <property type="match status" value="1"/>
</dbReference>
<sequence>MSRINLRSIRAKIGFAFLALGLFSACTGGFAIVKVDQVSAIGSELAHHVRAVSVLGDLGRISQQLRALAVLRHFAGTDTERVSYEQESGPVRIAFSKAWSDYSSLVSAGREAELAASLRAAWQHFLAVDEEITVLDRAGLHAVGTRVVSSDLRTDSERFYKAVRDIQTYRQEAVAQAIQSSGEIQRDSRFWIILALTGLIAFCTLVGWVLTVTISKPIARMTATMGRLADDDMTAEVPDRLRRDEIGSMAATVQVFKDNMIRNKALEAEVEAQKAGVEEQRRIAMRQLATEFDKSVGGIVSAVSSAAEEMQATARQLTVSAEETQTRSMAVSAAAEEASVNINTIAGSAQQLGASVVEIGVQIERSSQMSIDAVRQADDTVALVAELTSVAFSIGEVVDTIASIAAQTNLLALNATIEAARAGPAGRGFAVVAAEVKELANQTSRSTGDITAKIGAIQSSTQRAATAIDRISGSIRAVNETTTAIASAIEEQGAATREIVQAISQASIGTGEVTSNIVGVAHTAEETGAGAAQVLGASGELAQQSDYLNRQVQVFLANVRAA</sequence>
<reference evidence="7" key="1">
    <citation type="submission" date="2019-12" db="EMBL/GenBank/DDBJ databases">
        <authorList>
            <person name="Cremers G."/>
        </authorList>
    </citation>
    <scope>NUCLEOTIDE SEQUENCE</scope>
    <source>
        <strain evidence="7">Mbul2</strain>
    </source>
</reference>
<dbReference type="GO" id="GO:0007165">
    <property type="term" value="P:signal transduction"/>
    <property type="evidence" value="ECO:0007669"/>
    <property type="project" value="UniProtKB-KW"/>
</dbReference>
<dbReference type="PRINTS" id="PR00260">
    <property type="entry name" value="CHEMTRNSDUCR"/>
</dbReference>
<dbReference type="PROSITE" id="PS51257">
    <property type="entry name" value="PROKAR_LIPOPROTEIN"/>
    <property type="match status" value="1"/>
</dbReference>
<dbReference type="GO" id="GO:0016020">
    <property type="term" value="C:membrane"/>
    <property type="evidence" value="ECO:0007669"/>
    <property type="project" value="InterPro"/>
</dbReference>
<dbReference type="SMART" id="SM00283">
    <property type="entry name" value="MA"/>
    <property type="match status" value="1"/>
</dbReference>
<dbReference type="PROSITE" id="PS50885">
    <property type="entry name" value="HAMP"/>
    <property type="match status" value="1"/>
</dbReference>
<dbReference type="PANTHER" id="PTHR32089:SF112">
    <property type="entry name" value="LYSOZYME-LIKE PROTEIN-RELATED"/>
    <property type="match status" value="1"/>
</dbReference>
<feature type="domain" description="HAMP" evidence="6">
    <location>
        <begin position="212"/>
        <end position="265"/>
    </location>
</feature>
<dbReference type="SMART" id="SM00304">
    <property type="entry name" value="HAMP"/>
    <property type="match status" value="1"/>
</dbReference>
<dbReference type="EMBL" id="LR743511">
    <property type="protein sequence ID" value="CAA2144435.1"/>
    <property type="molecule type" value="Genomic_DNA"/>
</dbReference>
<evidence type="ECO:0000259" key="5">
    <source>
        <dbReference type="PROSITE" id="PS50111"/>
    </source>
</evidence>
<dbReference type="GO" id="GO:0004888">
    <property type="term" value="F:transmembrane signaling receptor activity"/>
    <property type="evidence" value="ECO:0007669"/>
    <property type="project" value="InterPro"/>
</dbReference>
<evidence type="ECO:0000256" key="1">
    <source>
        <dbReference type="ARBA" id="ARBA00023224"/>
    </source>
</evidence>
<keyword evidence="4" id="KW-0812">Transmembrane</keyword>
<dbReference type="Pfam" id="PF00672">
    <property type="entry name" value="HAMP"/>
    <property type="match status" value="1"/>
</dbReference>
<keyword evidence="1 3" id="KW-0807">Transducer</keyword>
<feature type="domain" description="Methyl-accepting transducer" evidence="5">
    <location>
        <begin position="306"/>
        <end position="542"/>
    </location>
</feature>
<dbReference type="Gene3D" id="6.10.340.10">
    <property type="match status" value="1"/>
</dbReference>
<dbReference type="AlphaFoldDB" id="A0A679KH86"/>
<proteinExistence type="inferred from homology"/>
<dbReference type="GO" id="GO:0006935">
    <property type="term" value="P:chemotaxis"/>
    <property type="evidence" value="ECO:0007669"/>
    <property type="project" value="InterPro"/>
</dbReference>
<comment type="similarity">
    <text evidence="2">Belongs to the methyl-accepting chemotaxis (MCP) protein family.</text>
</comment>